<comment type="similarity">
    <text evidence="1">Belongs to the UPF0047 family.</text>
</comment>
<proteinExistence type="inferred from homology"/>
<dbReference type="InterPro" id="IPR035917">
    <property type="entry name" value="YjbQ-like_sf"/>
</dbReference>
<protein>
    <recommendedName>
        <fullName evidence="4">YjbQ family protein</fullName>
    </recommendedName>
</protein>
<keyword evidence="3" id="KW-1185">Reference proteome</keyword>
<dbReference type="PIRSF" id="PIRSF004681">
    <property type="entry name" value="UCP004681"/>
    <property type="match status" value="1"/>
</dbReference>
<dbReference type="EMBL" id="AP027151">
    <property type="protein sequence ID" value="BDV43917.1"/>
    <property type="molecule type" value="Genomic_DNA"/>
</dbReference>
<evidence type="ECO:0000313" key="3">
    <source>
        <dbReference type="Proteomes" id="UP001317705"/>
    </source>
</evidence>
<sequence>MLRKLEVRSRARSELIDITALVKEQVRQSAVKNGSCQLLVLHTTAGITVNEGADPAVRHDIVAFLDRLVPKEAYFTHREGNSDAHIKSTLTGTDLSLLITDGALLLGTWQSIYLCEFDGPRLRQIALKIVPDP</sequence>
<accession>A0ABN6VZ22</accession>
<dbReference type="PANTHER" id="PTHR30615:SF8">
    <property type="entry name" value="UPF0047 PROTEIN C4A8.02C"/>
    <property type="match status" value="1"/>
</dbReference>
<dbReference type="PANTHER" id="PTHR30615">
    <property type="entry name" value="UNCHARACTERIZED PROTEIN YJBQ-RELATED"/>
    <property type="match status" value="1"/>
</dbReference>
<gene>
    <name evidence="2" type="ORF">GURASL_28400</name>
</gene>
<dbReference type="InterPro" id="IPR001602">
    <property type="entry name" value="UPF0047_YjbQ-like"/>
</dbReference>
<dbReference type="Pfam" id="PF01894">
    <property type="entry name" value="YjbQ"/>
    <property type="match status" value="1"/>
</dbReference>
<dbReference type="Gene3D" id="2.60.120.460">
    <property type="entry name" value="YjbQ-like"/>
    <property type="match status" value="1"/>
</dbReference>
<name>A0ABN6VZ22_9BACT</name>
<dbReference type="RefSeq" id="WP_282000034.1">
    <property type="nucleotide sequence ID" value="NZ_AP027151.1"/>
</dbReference>
<evidence type="ECO:0000313" key="2">
    <source>
        <dbReference type="EMBL" id="BDV43917.1"/>
    </source>
</evidence>
<dbReference type="Proteomes" id="UP001317705">
    <property type="component" value="Chromosome"/>
</dbReference>
<reference evidence="2 3" key="1">
    <citation type="submission" date="2022-12" db="EMBL/GenBank/DDBJ databases">
        <title>Polyphasic characterization of Geotalea uranireducens NIT-SL11 newly isolated from a complex of sewage sludge and microbially reduced graphene oxide.</title>
        <authorList>
            <person name="Xie L."/>
            <person name="Yoshida N."/>
            <person name="Meng L."/>
        </authorList>
    </citation>
    <scope>NUCLEOTIDE SEQUENCE [LARGE SCALE GENOMIC DNA]</scope>
    <source>
        <strain evidence="2 3">NIT-SL11</strain>
    </source>
</reference>
<dbReference type="NCBIfam" id="TIGR00149">
    <property type="entry name" value="TIGR00149_YjbQ"/>
    <property type="match status" value="1"/>
</dbReference>
<organism evidence="2 3">
    <name type="scientific">Geotalea uraniireducens</name>
    <dbReference type="NCBI Taxonomy" id="351604"/>
    <lineage>
        <taxon>Bacteria</taxon>
        <taxon>Pseudomonadati</taxon>
        <taxon>Thermodesulfobacteriota</taxon>
        <taxon>Desulfuromonadia</taxon>
        <taxon>Geobacterales</taxon>
        <taxon>Geobacteraceae</taxon>
        <taxon>Geotalea</taxon>
    </lineage>
</organism>
<evidence type="ECO:0008006" key="4">
    <source>
        <dbReference type="Google" id="ProtNLM"/>
    </source>
</evidence>
<dbReference type="SUPFAM" id="SSF111038">
    <property type="entry name" value="YjbQ-like"/>
    <property type="match status" value="1"/>
</dbReference>
<evidence type="ECO:0000256" key="1">
    <source>
        <dbReference type="ARBA" id="ARBA00005534"/>
    </source>
</evidence>